<protein>
    <submittedName>
        <fullName evidence="8">3-hydroxyisobutyrate dehydrogenase</fullName>
        <ecNumber evidence="7">1.1.1.31</ecNumber>
    </submittedName>
</protein>
<dbReference type="AlphaFoldDB" id="A0A1I2W314"/>
<dbReference type="PANTHER" id="PTHR43060:SF15">
    <property type="entry name" value="3-HYDROXYISOBUTYRATE DEHYDROGENASE-LIKE 1, MITOCHONDRIAL-RELATED"/>
    <property type="match status" value="1"/>
</dbReference>
<organism evidence="8 9">
    <name type="scientific">Actinopolymorpha cephalotaxi</name>
    <dbReference type="NCBI Taxonomy" id="504797"/>
    <lineage>
        <taxon>Bacteria</taxon>
        <taxon>Bacillati</taxon>
        <taxon>Actinomycetota</taxon>
        <taxon>Actinomycetes</taxon>
        <taxon>Propionibacteriales</taxon>
        <taxon>Actinopolymorphaceae</taxon>
        <taxon>Actinopolymorpha</taxon>
    </lineage>
</organism>
<proteinExistence type="inferred from homology"/>
<dbReference type="SUPFAM" id="SSF48179">
    <property type="entry name" value="6-phosphogluconate dehydrogenase C-terminal domain-like"/>
    <property type="match status" value="1"/>
</dbReference>
<dbReference type="Pfam" id="PF03446">
    <property type="entry name" value="NAD_binding_2"/>
    <property type="match status" value="1"/>
</dbReference>
<dbReference type="InterPro" id="IPR029154">
    <property type="entry name" value="HIBADH-like_NADP-bd"/>
</dbReference>
<dbReference type="InterPro" id="IPR008927">
    <property type="entry name" value="6-PGluconate_DH-like_C_sf"/>
</dbReference>
<dbReference type="SUPFAM" id="SSF51735">
    <property type="entry name" value="NAD(P)-binding Rossmann-fold domains"/>
    <property type="match status" value="1"/>
</dbReference>
<dbReference type="EMBL" id="JACBZA010000001">
    <property type="protein sequence ID" value="NYH82807.1"/>
    <property type="molecule type" value="Genomic_DNA"/>
</dbReference>
<dbReference type="InterPro" id="IPR013328">
    <property type="entry name" value="6PGD_dom2"/>
</dbReference>
<feature type="active site" evidence="4">
    <location>
        <position position="175"/>
    </location>
</feature>
<evidence type="ECO:0000313" key="7">
    <source>
        <dbReference type="EMBL" id="NYH82807.1"/>
    </source>
</evidence>
<accession>A0A1I2W314</accession>
<evidence type="ECO:0000256" key="4">
    <source>
        <dbReference type="PIRSR" id="PIRSR000103-1"/>
    </source>
</evidence>
<evidence type="ECO:0000313" key="9">
    <source>
        <dbReference type="Proteomes" id="UP000199052"/>
    </source>
</evidence>
<dbReference type="InterPro" id="IPR015815">
    <property type="entry name" value="HIBADH-related"/>
</dbReference>
<dbReference type="Proteomes" id="UP000533017">
    <property type="component" value="Unassembled WGS sequence"/>
</dbReference>
<evidence type="ECO:0000256" key="1">
    <source>
        <dbReference type="ARBA" id="ARBA00009080"/>
    </source>
</evidence>
<keyword evidence="10" id="KW-1185">Reference proteome</keyword>
<feature type="domain" description="6-phosphogluconate dehydrogenase NADP-binding" evidence="5">
    <location>
        <begin position="7"/>
        <end position="166"/>
    </location>
</feature>
<dbReference type="STRING" id="504797.SAMN05421678_11037"/>
<sequence>MSEHNERVGFVGLGIMGAGMAGNLLRKGFDVVVYNRTAARTEPLVADGAEAAGTPREVAQRCDVVFICVSDTPDVEHVLFGEDGIAAGIRDGALVVDSSTVSPASTREWAGRLAEQGVGFLDAPVSGGSEGAAKGTLSIMVGGDDADVERARPYLEAMGSTITHVGVVGAGQTCKLVNQILVVTSMLGVSEALVLAKAGGLDLEKTITAVEGGAAGSWMLANRGPQVIRDDWRPGFTIDLQQKDLRLVLEAADELGVPALATSTIFHLYRTLQRDGLGGEGNHALIKALERLAGVQARQVDGDGRAS</sequence>
<keyword evidence="2 7" id="KW-0560">Oxidoreductase</keyword>
<dbReference type="Gene3D" id="3.40.50.720">
    <property type="entry name" value="NAD(P)-binding Rossmann-like Domain"/>
    <property type="match status" value="1"/>
</dbReference>
<dbReference type="PROSITE" id="PS00895">
    <property type="entry name" value="3_HYDROXYISOBUT_DH"/>
    <property type="match status" value="1"/>
</dbReference>
<dbReference type="InterPro" id="IPR006115">
    <property type="entry name" value="6PGDH_NADP-bd"/>
</dbReference>
<dbReference type="GO" id="GO:0008442">
    <property type="term" value="F:3-hydroxyisobutyrate dehydrogenase activity"/>
    <property type="evidence" value="ECO:0007669"/>
    <property type="project" value="UniProtKB-EC"/>
</dbReference>
<dbReference type="PIRSF" id="PIRSF000103">
    <property type="entry name" value="HIBADH"/>
    <property type="match status" value="1"/>
</dbReference>
<evidence type="ECO:0000256" key="3">
    <source>
        <dbReference type="ARBA" id="ARBA00023027"/>
    </source>
</evidence>
<evidence type="ECO:0000256" key="2">
    <source>
        <dbReference type="ARBA" id="ARBA00023002"/>
    </source>
</evidence>
<dbReference type="Proteomes" id="UP000199052">
    <property type="component" value="Unassembled WGS sequence"/>
</dbReference>
<evidence type="ECO:0000259" key="5">
    <source>
        <dbReference type="Pfam" id="PF03446"/>
    </source>
</evidence>
<evidence type="ECO:0000313" key="8">
    <source>
        <dbReference type="EMBL" id="SFG95039.1"/>
    </source>
</evidence>
<name>A0A1I2W314_9ACTN</name>
<comment type="similarity">
    <text evidence="1">Belongs to the HIBADH-related family.</text>
</comment>
<feature type="domain" description="3-hydroxyisobutyrate dehydrogenase-like NAD-binding" evidence="6">
    <location>
        <begin position="169"/>
        <end position="289"/>
    </location>
</feature>
<gene>
    <name evidence="7" type="ORF">FHR37_001658</name>
    <name evidence="8" type="ORF">SAMN05421678_11037</name>
</gene>
<dbReference type="Gene3D" id="1.10.1040.10">
    <property type="entry name" value="N-(1-d-carboxylethyl)-l-norvaline Dehydrogenase, domain 2"/>
    <property type="match status" value="1"/>
</dbReference>
<dbReference type="GO" id="GO:0050661">
    <property type="term" value="F:NADP binding"/>
    <property type="evidence" value="ECO:0007669"/>
    <property type="project" value="InterPro"/>
</dbReference>
<dbReference type="RefSeq" id="WP_092884693.1">
    <property type="nucleotide sequence ID" value="NZ_FOOI01000010.1"/>
</dbReference>
<dbReference type="EC" id="1.1.1.31" evidence="7"/>
<dbReference type="EMBL" id="FOOI01000010">
    <property type="protein sequence ID" value="SFG95039.1"/>
    <property type="molecule type" value="Genomic_DNA"/>
</dbReference>
<dbReference type="InterPro" id="IPR036291">
    <property type="entry name" value="NAD(P)-bd_dom_sf"/>
</dbReference>
<dbReference type="GO" id="GO:0016054">
    <property type="term" value="P:organic acid catabolic process"/>
    <property type="evidence" value="ECO:0007669"/>
    <property type="project" value="UniProtKB-ARBA"/>
</dbReference>
<dbReference type="GO" id="GO:0051287">
    <property type="term" value="F:NAD binding"/>
    <property type="evidence" value="ECO:0007669"/>
    <property type="project" value="InterPro"/>
</dbReference>
<evidence type="ECO:0000313" key="10">
    <source>
        <dbReference type="Proteomes" id="UP000533017"/>
    </source>
</evidence>
<dbReference type="OrthoDB" id="3185659at2"/>
<dbReference type="PANTHER" id="PTHR43060">
    <property type="entry name" value="3-HYDROXYISOBUTYRATE DEHYDROGENASE-LIKE 1, MITOCHONDRIAL-RELATED"/>
    <property type="match status" value="1"/>
</dbReference>
<reference evidence="8 9" key="1">
    <citation type="submission" date="2016-10" db="EMBL/GenBank/DDBJ databases">
        <authorList>
            <person name="de Groot N.N."/>
        </authorList>
    </citation>
    <scope>NUCLEOTIDE SEQUENCE [LARGE SCALE GENOMIC DNA]</scope>
    <source>
        <strain evidence="8 9">CPCC 202808</strain>
    </source>
</reference>
<reference evidence="7 10" key="2">
    <citation type="submission" date="2020-07" db="EMBL/GenBank/DDBJ databases">
        <title>Sequencing the genomes of 1000 actinobacteria strains.</title>
        <authorList>
            <person name="Klenk H.-P."/>
        </authorList>
    </citation>
    <scope>NUCLEOTIDE SEQUENCE [LARGE SCALE GENOMIC DNA]</scope>
    <source>
        <strain evidence="7 10">DSM 45117</strain>
    </source>
</reference>
<dbReference type="InterPro" id="IPR002204">
    <property type="entry name" value="3-OH-isobutyrate_DH-rel_CS"/>
</dbReference>
<keyword evidence="3" id="KW-0520">NAD</keyword>
<evidence type="ECO:0000259" key="6">
    <source>
        <dbReference type="Pfam" id="PF14833"/>
    </source>
</evidence>
<dbReference type="Pfam" id="PF14833">
    <property type="entry name" value="NAD_binding_11"/>
    <property type="match status" value="1"/>
</dbReference>